<dbReference type="EMBL" id="CAUYUJ010011670">
    <property type="protein sequence ID" value="CAK0832388.1"/>
    <property type="molecule type" value="Genomic_DNA"/>
</dbReference>
<name>A0ABN9SKU0_9DINO</name>
<protein>
    <recommendedName>
        <fullName evidence="2">Reverse transcriptase Ty1/copia-type domain-containing protein</fullName>
    </recommendedName>
</protein>
<feature type="domain" description="Reverse transcriptase Ty1/copia-type" evidence="2">
    <location>
        <begin position="1599"/>
        <end position="1733"/>
    </location>
</feature>
<feature type="region of interest" description="Disordered" evidence="1">
    <location>
        <begin position="774"/>
        <end position="798"/>
    </location>
</feature>
<dbReference type="InterPro" id="IPR013103">
    <property type="entry name" value="RVT_2"/>
</dbReference>
<gene>
    <name evidence="3" type="ORF">PCOR1329_LOCUS30414</name>
</gene>
<dbReference type="Proteomes" id="UP001189429">
    <property type="component" value="Unassembled WGS sequence"/>
</dbReference>
<organism evidence="3 4">
    <name type="scientific">Prorocentrum cordatum</name>
    <dbReference type="NCBI Taxonomy" id="2364126"/>
    <lineage>
        <taxon>Eukaryota</taxon>
        <taxon>Sar</taxon>
        <taxon>Alveolata</taxon>
        <taxon>Dinophyceae</taxon>
        <taxon>Prorocentrales</taxon>
        <taxon>Prorocentraceae</taxon>
        <taxon>Prorocentrum</taxon>
    </lineage>
</organism>
<reference evidence="3" key="1">
    <citation type="submission" date="2023-10" db="EMBL/GenBank/DDBJ databases">
        <authorList>
            <person name="Chen Y."/>
            <person name="Shah S."/>
            <person name="Dougan E. K."/>
            <person name="Thang M."/>
            <person name="Chan C."/>
        </authorList>
    </citation>
    <scope>NUCLEOTIDE SEQUENCE [LARGE SCALE GENOMIC DNA]</scope>
</reference>
<evidence type="ECO:0000313" key="3">
    <source>
        <dbReference type="EMBL" id="CAK0832388.1"/>
    </source>
</evidence>
<proteinExistence type="predicted"/>
<comment type="caution">
    <text evidence="3">The sequence shown here is derived from an EMBL/GenBank/DDBJ whole genome shotgun (WGS) entry which is preliminary data.</text>
</comment>
<dbReference type="Pfam" id="PF07727">
    <property type="entry name" value="RVT_2"/>
    <property type="match status" value="1"/>
</dbReference>
<evidence type="ECO:0000256" key="1">
    <source>
        <dbReference type="SAM" id="MobiDB-lite"/>
    </source>
</evidence>
<evidence type="ECO:0000313" key="4">
    <source>
        <dbReference type="Proteomes" id="UP001189429"/>
    </source>
</evidence>
<sequence>MTEDHRGKVPSWDGDPKTWRTYKRKALQYQEGTKKEDRYLCGPRLEAKLTSRAEIAVERCKAGWLSRPDGVERLLAWLERRCSRQAVPDVGQELETFLIKTKRRKLEPMQLWTDRFETGHQYLRRALARALGHTVPVQVAPPWKRSGRPYRWIEVERDWPFEGSEWTWEYTDGLPDDEKEESHHWSAADQDADAEEELGEMSEVFPSLVLGWLMLARSGLDSRERAAIVTATGGSLEVNIIREKLISSWEDDDLAERDGHSRFPKAYTAQLGEDDRTWLGGEDGPDASSFAADVENYEWQEEDPGQEEANDDEIETYLAAQQEEAEALAAIHTAQRTLRQAREAQADSRLSRGFYRGGAAGTPEASAKVAECRRELKFNLAASLVAEQEPQDVECEAMFLVQAIREGKGIVDLGCADAMGGERALDIVARKNMEKYGDTRLLDVNRDYRPVYSFGNGEKERAYGQVKFGIAGAGMEGDIAINGFSKKLGAVVDCETGVTVFVKLAPDIPVQLEESPDGGHYYMSLVDDLLEQRVRDQNQLRNFKTICENISEWDSRPVAAVCQRPDSSSDTRAEQLERYMYPSQSDHSVVLDESPIGSAGACRGSHARAMRPLQMPTSRSAVQGLYKAEVLHLLQELGLPCSPAWGVDELKQALKGHMFPKDETPAQVAMKGLSSMKKSQLLVKAEEVGAHVTHGMTNPSLKLSIRKAILMKHAPEPTDYMGFGKHGAMTYQQVRSQYPSYASWCQKESNKESSWELARFASWLNEQENIDEKAEVTRDPKEVPKEPVQARGGARSSRRRTVDAIMEDEIVEQDRLEGAIRVQKEEKESNRLVQEQVLAALNQLNQRIGQLEGLNCTKELDPRKQRWLAKCIKENGHLEDYEALMAHGGTKLMEVARSPTSILSTKMAEKFGENAACRISAWNGFKLGTNGGNQRAREARDAAVPDHLWISTRCGPLSNLTLGFNGSNPIWAEATRKRRLQAIKEYKGAVQLVHDQDCSMTVVKVAGCQLGVKDKKGLPLLKEWLIATTSPKMAAGMSMERSGDHRHGKLTEGGLTAATSYYPGEFARRAVRAMIEEAAPDYHEFLRCLAEPEEAIDQAMAANQEETKMNTAVNSKEYQQIMKWLTSIHRGSGHSSKASMLNALRRKGASPQVLQVAQDFHCDACEEANKFKPTHPPVSLEAIPPKWKHIQADQFEWEHPQTKDRHRNPVWADLKLFYEERWMPYFGKSQRVKVDPEGSWMFKQAAEYFDSDSIGYEPIPGQAHWHISLAEEAIQATKGTMDKLVAENPGMTTEEALARATAAGRAPDLDGHFFESDFDELPYVEAQRVDKEFGENYTRMYAAEQEYLRQVYMRRLSRAENAKNQAVKSAVPGMWVRYFRKEKGEAKGRFKGLARVLATETARPVDGDLGEGRVLHPGRAGSVVWLVRAGRIIKVDLCQIRAASSREIACAELMGGKDTPWTVHTFMNQALNHEYLDFTGHDPTENDAREQMKESMALTAKSTPDARAFWARQGTSLEVPVEVPLEGKPPKQATRHTSTYMASQLRKGKREISERTLTPDEMAKFSQAKATEVNNYIVSSVLETPPPGVTPPPEDITRMRWILEWKMDENTGAKKPKARIVVLGYMDPEYEHRPTTAPTTTRTSRHLVLQAMARLGFKGYKADVTAAFTQDREIQHDLFVMPVKELAAALGMPEGVAMRLRKAVYGLVEAAIEWFMTVSEALEEFGWAQMKMDPCVRVLYGDARGKDNSFTKEALKDFTNPRVLEDLIAAKGDLDIMAIAGSHVDDFLLGGNDADPRWITAREQIEKRFKWKAWESEEFMQTGVRIKQQPDRSFRMDQSEHVKTIEKAYLTPERKKAKDMPTTDKEKGQLRAILGAIGWRSEQSGPMHSADTSLLLSTIPSSTVQTINETNRIVDRVRECADLPVVIHRYSQSQVLVPVEWSDSSEANRPDGKSTKGLVAGLAPLKILKGDEADVSLISWKSGKIDRGCRSSVACETRSAVDAEDELFGIKLQWLEILGNNIDWRSPEGVLRRLPGAVVVDSKGLYDKLQTTVYTFRGKEKRTDVEAMTLKEGTQAANNWMLWVHGDAQLANSLT</sequence>
<keyword evidence="4" id="KW-1185">Reference proteome</keyword>
<feature type="region of interest" description="Disordered" evidence="1">
    <location>
        <begin position="177"/>
        <end position="198"/>
    </location>
</feature>
<accession>A0ABN9SKU0</accession>
<evidence type="ECO:0000259" key="2">
    <source>
        <dbReference type="Pfam" id="PF07727"/>
    </source>
</evidence>
<feature type="compositionally biased region" description="Basic and acidic residues" evidence="1">
    <location>
        <begin position="774"/>
        <end position="785"/>
    </location>
</feature>